<gene>
    <name evidence="2" type="ORF">GCM10009727_37950</name>
</gene>
<name>A0ABN2ZDV6_9ACTN</name>
<reference evidence="2 3" key="1">
    <citation type="journal article" date="2019" name="Int. J. Syst. Evol. Microbiol.">
        <title>The Global Catalogue of Microorganisms (GCM) 10K type strain sequencing project: providing services to taxonomists for standard genome sequencing and annotation.</title>
        <authorList>
            <consortium name="The Broad Institute Genomics Platform"/>
            <consortium name="The Broad Institute Genome Sequencing Center for Infectious Disease"/>
            <person name="Wu L."/>
            <person name="Ma J."/>
        </authorList>
    </citation>
    <scope>NUCLEOTIDE SEQUENCE [LARGE SCALE GENOMIC DNA]</scope>
    <source>
        <strain evidence="2 3">JCM 13850</strain>
    </source>
</reference>
<evidence type="ECO:0000313" key="3">
    <source>
        <dbReference type="Proteomes" id="UP001501020"/>
    </source>
</evidence>
<accession>A0ABN2ZDV6</accession>
<dbReference type="Proteomes" id="UP001501020">
    <property type="component" value="Unassembled WGS sequence"/>
</dbReference>
<keyword evidence="3" id="KW-1185">Reference proteome</keyword>
<sequence length="161" mass="16810">MSSPPAAGGPGVGRREGGSRGRAVRVASETREDLAAGGRGRHAGKTYELEGVTAVGGRDIAEVLTETLGRPVDYRPIPLGEAREGLATFGLEPYQAGHSLSLFANINAGLMEARDTDLTGLLKTEPRSVRDLLVKAVGYRSRPDTARPLQTTSSATAPNAS</sequence>
<protein>
    <submittedName>
        <fullName evidence="2">Uncharacterized protein</fullName>
    </submittedName>
</protein>
<organism evidence="2 3">
    <name type="scientific">Actinomadura napierensis</name>
    <dbReference type="NCBI Taxonomy" id="267854"/>
    <lineage>
        <taxon>Bacteria</taxon>
        <taxon>Bacillati</taxon>
        <taxon>Actinomycetota</taxon>
        <taxon>Actinomycetes</taxon>
        <taxon>Streptosporangiales</taxon>
        <taxon>Thermomonosporaceae</taxon>
        <taxon>Actinomadura</taxon>
    </lineage>
</organism>
<dbReference type="InterPro" id="IPR036291">
    <property type="entry name" value="NAD(P)-bd_dom_sf"/>
</dbReference>
<dbReference type="EMBL" id="BAAAMR010000031">
    <property type="protein sequence ID" value="GAA2140741.1"/>
    <property type="molecule type" value="Genomic_DNA"/>
</dbReference>
<evidence type="ECO:0000256" key="1">
    <source>
        <dbReference type="SAM" id="MobiDB-lite"/>
    </source>
</evidence>
<dbReference type="Gene3D" id="3.90.25.10">
    <property type="entry name" value="UDP-galactose 4-epimerase, domain 1"/>
    <property type="match status" value="1"/>
</dbReference>
<feature type="region of interest" description="Disordered" evidence="1">
    <location>
        <begin position="1"/>
        <end position="43"/>
    </location>
</feature>
<evidence type="ECO:0000313" key="2">
    <source>
        <dbReference type="EMBL" id="GAA2140741.1"/>
    </source>
</evidence>
<comment type="caution">
    <text evidence="2">The sequence shown here is derived from an EMBL/GenBank/DDBJ whole genome shotgun (WGS) entry which is preliminary data.</text>
</comment>
<dbReference type="SUPFAM" id="SSF51735">
    <property type="entry name" value="NAD(P)-binding Rossmann-fold domains"/>
    <property type="match status" value="1"/>
</dbReference>
<proteinExistence type="predicted"/>
<dbReference type="Gene3D" id="3.40.50.720">
    <property type="entry name" value="NAD(P)-binding Rossmann-like Domain"/>
    <property type="match status" value="1"/>
</dbReference>